<dbReference type="GO" id="GO:0005886">
    <property type="term" value="C:plasma membrane"/>
    <property type="evidence" value="ECO:0007669"/>
    <property type="project" value="TreeGrafter"/>
</dbReference>
<evidence type="ECO:0000256" key="3">
    <source>
        <dbReference type="ARBA" id="ARBA00022748"/>
    </source>
</evidence>
<dbReference type="FunCoup" id="C1EFL3">
    <property type="interactions" value="11"/>
</dbReference>
<evidence type="ECO:0000256" key="2">
    <source>
        <dbReference type="ARBA" id="ARBA00022692"/>
    </source>
</evidence>
<organism evidence="8 9">
    <name type="scientific">Micromonas commoda (strain RCC299 / NOUM17 / CCMP2709)</name>
    <name type="common">Picoplanktonic green alga</name>
    <dbReference type="NCBI Taxonomy" id="296587"/>
    <lineage>
        <taxon>Eukaryota</taxon>
        <taxon>Viridiplantae</taxon>
        <taxon>Chlorophyta</taxon>
        <taxon>Mamiellophyceae</taxon>
        <taxon>Mamiellales</taxon>
        <taxon>Mamiellaceae</taxon>
        <taxon>Micromonas</taxon>
    </lineage>
</organism>
<proteinExistence type="predicted"/>
<evidence type="ECO:0000313" key="8">
    <source>
        <dbReference type="EMBL" id="ACO66875.1"/>
    </source>
</evidence>
<dbReference type="AlphaFoldDB" id="C1EFL3"/>
<dbReference type="EMBL" id="CP001331">
    <property type="protein sequence ID" value="ACO66875.1"/>
    <property type="molecule type" value="Genomic_DNA"/>
</dbReference>
<dbReference type="PANTHER" id="PTHR30071">
    <property type="entry name" value="HEME EXPORTER PROTEIN C"/>
    <property type="match status" value="1"/>
</dbReference>
<feature type="transmembrane region" description="Helical" evidence="6">
    <location>
        <begin position="189"/>
        <end position="212"/>
    </location>
</feature>
<feature type="transmembrane region" description="Helical" evidence="6">
    <location>
        <begin position="29"/>
        <end position="46"/>
    </location>
</feature>
<dbReference type="InterPro" id="IPR017562">
    <property type="entry name" value="Cyt_c_biogenesis_CcsA"/>
</dbReference>
<evidence type="ECO:0000259" key="7">
    <source>
        <dbReference type="Pfam" id="PF01578"/>
    </source>
</evidence>
<dbReference type="InterPro" id="IPR045062">
    <property type="entry name" value="Cyt_c_biogenesis_CcsA/CcmC"/>
</dbReference>
<evidence type="ECO:0000313" key="9">
    <source>
        <dbReference type="Proteomes" id="UP000002009"/>
    </source>
</evidence>
<keyword evidence="9" id="KW-1185">Reference proteome</keyword>
<name>C1EFL3_MICCC</name>
<dbReference type="STRING" id="296587.C1EFL3"/>
<dbReference type="Pfam" id="PF01578">
    <property type="entry name" value="Cytochrom_C_asm"/>
    <property type="match status" value="1"/>
</dbReference>
<comment type="subcellular location">
    <subcellularLocation>
        <location evidence="1">Membrane</location>
        <topology evidence="1">Multi-pass membrane protein</topology>
    </subcellularLocation>
</comment>
<dbReference type="KEGG" id="mis:MICPUN_98280"/>
<dbReference type="InterPro" id="IPR002541">
    <property type="entry name" value="Cyt_c_assembly"/>
</dbReference>
<dbReference type="RefSeq" id="XP_002505617.1">
    <property type="nucleotide sequence ID" value="XM_002505571.1"/>
</dbReference>
<evidence type="ECO:0000256" key="5">
    <source>
        <dbReference type="ARBA" id="ARBA00023136"/>
    </source>
</evidence>
<gene>
    <name evidence="8" type="ORF">MICPUN_98280</name>
</gene>
<evidence type="ECO:0000256" key="6">
    <source>
        <dbReference type="SAM" id="Phobius"/>
    </source>
</evidence>
<keyword evidence="2 6" id="KW-0812">Transmembrane</keyword>
<feature type="domain" description="Cytochrome c assembly protein" evidence="7">
    <location>
        <begin position="24"/>
        <end position="279"/>
    </location>
</feature>
<evidence type="ECO:0000256" key="1">
    <source>
        <dbReference type="ARBA" id="ARBA00004141"/>
    </source>
</evidence>
<dbReference type="GeneID" id="8248778"/>
<dbReference type="OMA" id="YESLCFL"/>
<dbReference type="NCBIfam" id="TIGR03144">
    <property type="entry name" value="cytochr_II_ccsB"/>
    <property type="match status" value="1"/>
</dbReference>
<accession>C1EFL3</accession>
<dbReference type="GO" id="GO:0017004">
    <property type="term" value="P:cytochrome complex assembly"/>
    <property type="evidence" value="ECO:0007669"/>
    <property type="project" value="UniProtKB-KW"/>
</dbReference>
<dbReference type="OrthoDB" id="1640at2759"/>
<evidence type="ECO:0000256" key="4">
    <source>
        <dbReference type="ARBA" id="ARBA00022989"/>
    </source>
</evidence>
<feature type="transmembrane region" description="Helical" evidence="6">
    <location>
        <begin position="96"/>
        <end position="122"/>
    </location>
</feature>
<feature type="transmembrane region" description="Helical" evidence="6">
    <location>
        <begin position="227"/>
        <end position="246"/>
    </location>
</feature>
<keyword evidence="4 6" id="KW-1133">Transmembrane helix</keyword>
<keyword evidence="3" id="KW-0201">Cytochrome c-type biogenesis</keyword>
<dbReference type="Proteomes" id="UP000002009">
    <property type="component" value="Chromosome 13"/>
</dbReference>
<sequence length="287" mass="30573">MLAGNLTLASLLAARWVESGHFPLSNMYESLLFLAWGVTGVHLVVTERDGYSKSAVPGALAAPTALMVVAGATLALPPELQRASALVPALKSNWLMMHVSVMMLSYATLLVGSLSCVSFLLVDATQGFEGAKGALGFLDGLSEGKVRRRNRPRVGADGTVAAVMDAGEFPDDASPVLAGADLMREMDNLAYRCLGAGFALLTAGLISGAVWANEAWGSYWSWDPKETWALITWLVYATYLHSRLVAGKSKKEVATVGALGFVVVWVCYVGVNLWGVGLHSYGWFANK</sequence>
<keyword evidence="5 6" id="KW-0472">Membrane</keyword>
<feature type="transmembrane region" description="Helical" evidence="6">
    <location>
        <begin position="58"/>
        <end position="76"/>
    </location>
</feature>
<dbReference type="InParanoid" id="C1EFL3"/>
<dbReference type="eggNOG" id="ENOG502QU0T">
    <property type="taxonomic scope" value="Eukaryota"/>
</dbReference>
<dbReference type="GO" id="GO:0020037">
    <property type="term" value="F:heme binding"/>
    <property type="evidence" value="ECO:0007669"/>
    <property type="project" value="InterPro"/>
</dbReference>
<feature type="transmembrane region" description="Helical" evidence="6">
    <location>
        <begin position="253"/>
        <end position="274"/>
    </location>
</feature>
<dbReference type="PANTHER" id="PTHR30071:SF1">
    <property type="entry name" value="CYTOCHROME B_B6 PROTEIN-RELATED"/>
    <property type="match status" value="1"/>
</dbReference>
<protein>
    <recommendedName>
        <fullName evidence="7">Cytochrome c assembly protein domain-containing protein</fullName>
    </recommendedName>
</protein>
<reference evidence="8 9" key="1">
    <citation type="journal article" date="2009" name="Science">
        <title>Green evolution and dynamic adaptations revealed by genomes of the marine picoeukaryotes Micromonas.</title>
        <authorList>
            <person name="Worden A.Z."/>
            <person name="Lee J.H."/>
            <person name="Mock T."/>
            <person name="Rouze P."/>
            <person name="Simmons M.P."/>
            <person name="Aerts A.L."/>
            <person name="Allen A.E."/>
            <person name="Cuvelier M.L."/>
            <person name="Derelle E."/>
            <person name="Everett M.V."/>
            <person name="Foulon E."/>
            <person name="Grimwood J."/>
            <person name="Gundlach H."/>
            <person name="Henrissat B."/>
            <person name="Napoli C."/>
            <person name="McDonald S.M."/>
            <person name="Parker M.S."/>
            <person name="Rombauts S."/>
            <person name="Salamov A."/>
            <person name="Von Dassow P."/>
            <person name="Badger J.H."/>
            <person name="Coutinho P.M."/>
            <person name="Demir E."/>
            <person name="Dubchak I."/>
            <person name="Gentemann C."/>
            <person name="Eikrem W."/>
            <person name="Gready J.E."/>
            <person name="John U."/>
            <person name="Lanier W."/>
            <person name="Lindquist E.A."/>
            <person name="Lucas S."/>
            <person name="Mayer K.F."/>
            <person name="Moreau H."/>
            <person name="Not F."/>
            <person name="Otillar R."/>
            <person name="Panaud O."/>
            <person name="Pangilinan J."/>
            <person name="Paulsen I."/>
            <person name="Piegu B."/>
            <person name="Poliakov A."/>
            <person name="Robbens S."/>
            <person name="Schmutz J."/>
            <person name="Toulza E."/>
            <person name="Wyss T."/>
            <person name="Zelensky A."/>
            <person name="Zhou K."/>
            <person name="Armbrust E.V."/>
            <person name="Bhattacharya D."/>
            <person name="Goodenough U.W."/>
            <person name="Van de Peer Y."/>
            <person name="Grigoriev I.V."/>
        </authorList>
    </citation>
    <scope>NUCLEOTIDE SEQUENCE [LARGE SCALE GENOMIC DNA]</scope>
    <source>
        <strain evidence="9">RCC299 / NOUM17</strain>
    </source>
</reference>